<dbReference type="Proteomes" id="UP000325438">
    <property type="component" value="Unassembled WGS sequence"/>
</dbReference>
<proteinExistence type="inferred from homology"/>
<reference evidence="6 7" key="1">
    <citation type="submission" date="2019-09" db="EMBL/GenBank/DDBJ databases">
        <title>The draft genomes of Allium pathogen Pseudomonas sp.</title>
        <authorList>
            <person name="Fujikawa T."/>
            <person name="Sawada H."/>
        </authorList>
    </citation>
    <scope>NUCLEOTIDE SEQUENCE [LARGE SCALE GENOMIC DNA]</scope>
    <source>
        <strain evidence="6 7">MAFF 730085</strain>
    </source>
</reference>
<dbReference type="RefSeq" id="WP_122250464.1">
    <property type="nucleotide sequence ID" value="NZ_JBLZPT010000004.1"/>
</dbReference>
<keyword evidence="2" id="KW-0472">Membrane</keyword>
<dbReference type="Gene3D" id="3.90.550.10">
    <property type="entry name" value="Spore Coat Polysaccharide Biosynthesis Protein SpsA, Chain A"/>
    <property type="match status" value="1"/>
</dbReference>
<dbReference type="PANTHER" id="PTHR43685">
    <property type="entry name" value="GLYCOSYLTRANSFERASE"/>
    <property type="match status" value="1"/>
</dbReference>
<evidence type="ECO:0000256" key="2">
    <source>
        <dbReference type="ARBA" id="ARBA00022519"/>
    </source>
</evidence>
<dbReference type="PANTHER" id="PTHR43685:SF5">
    <property type="entry name" value="GLYCOSYLTRANSFERASE EPSE-RELATED"/>
    <property type="match status" value="1"/>
</dbReference>
<keyword evidence="3" id="KW-0328">Glycosyltransferase</keyword>
<gene>
    <name evidence="6" type="ORF">F0170_23040</name>
</gene>
<dbReference type="Pfam" id="PF00535">
    <property type="entry name" value="Glycos_transf_2"/>
    <property type="match status" value="1"/>
</dbReference>
<dbReference type="EMBL" id="VUBA01000164">
    <property type="protein sequence ID" value="MPQ86603.1"/>
    <property type="molecule type" value="Genomic_DNA"/>
</dbReference>
<evidence type="ECO:0000259" key="5">
    <source>
        <dbReference type="Pfam" id="PF00535"/>
    </source>
</evidence>
<keyword evidence="4 6" id="KW-0808">Transferase</keyword>
<dbReference type="GO" id="GO:0016757">
    <property type="term" value="F:glycosyltransferase activity"/>
    <property type="evidence" value="ECO:0007669"/>
    <property type="project" value="UniProtKB-KW"/>
</dbReference>
<name>A0A5N7JZV5_9PSED</name>
<dbReference type="InterPro" id="IPR001173">
    <property type="entry name" value="Glyco_trans_2-like"/>
</dbReference>
<protein>
    <submittedName>
        <fullName evidence="6">Glycosyltransferase</fullName>
    </submittedName>
</protein>
<keyword evidence="2" id="KW-0997">Cell inner membrane</keyword>
<keyword evidence="2" id="KW-1003">Cell membrane</keyword>
<dbReference type="InterPro" id="IPR050834">
    <property type="entry name" value="Glycosyltransf_2"/>
</dbReference>
<organism evidence="6 7">
    <name type="scientific">Pseudomonas kitaguniensis</name>
    <dbReference type="NCBI Taxonomy" id="2607908"/>
    <lineage>
        <taxon>Bacteria</taxon>
        <taxon>Pseudomonadati</taxon>
        <taxon>Pseudomonadota</taxon>
        <taxon>Gammaproteobacteria</taxon>
        <taxon>Pseudomonadales</taxon>
        <taxon>Pseudomonadaceae</taxon>
        <taxon>Pseudomonas</taxon>
    </lineage>
</organism>
<evidence type="ECO:0000313" key="6">
    <source>
        <dbReference type="EMBL" id="MPQ86603.1"/>
    </source>
</evidence>
<evidence type="ECO:0000256" key="1">
    <source>
        <dbReference type="ARBA" id="ARBA00006739"/>
    </source>
</evidence>
<accession>A0A5N7JZV5</accession>
<feature type="domain" description="Glycosyltransferase 2-like" evidence="5">
    <location>
        <begin position="15"/>
        <end position="141"/>
    </location>
</feature>
<evidence type="ECO:0000256" key="3">
    <source>
        <dbReference type="ARBA" id="ARBA00022676"/>
    </source>
</evidence>
<sequence>MSAVSTAPSKPRVAVLMAAYNGTQWLQEQVDSILGQQGVDVTLFVSVDISSDNTEQWVTALSEADARVVPLPYGLKFGGAAKNFFRLIRDVDFSGYDYISFADQDDIWVADKLVSAHQTLSNTRFSAYSGNVTAFWPDGRQVILNKAQAQQKYDFIFEAAGPGCSYVLKVAEASAFKQFLVDNWSAANNVSLHDWLMYAWFRAQGLAWYIDPCPKILYRQHANNQVGANEGVKALMARLSLMRSGWYRAEIAKITQLLSADLPTLPAELKTSGKVPLTFLVKNFNCTRRRLRDRFLLAIVIIFGIY</sequence>
<dbReference type="InterPro" id="IPR029044">
    <property type="entry name" value="Nucleotide-diphossugar_trans"/>
</dbReference>
<dbReference type="AlphaFoldDB" id="A0A5N7JZV5"/>
<comment type="similarity">
    <text evidence="1">Belongs to the glycosyltransferase 2 family.</text>
</comment>
<dbReference type="SUPFAM" id="SSF53448">
    <property type="entry name" value="Nucleotide-diphospho-sugar transferases"/>
    <property type="match status" value="1"/>
</dbReference>
<evidence type="ECO:0000256" key="4">
    <source>
        <dbReference type="ARBA" id="ARBA00022679"/>
    </source>
</evidence>
<comment type="caution">
    <text evidence="6">The sequence shown here is derived from an EMBL/GenBank/DDBJ whole genome shotgun (WGS) entry which is preliminary data.</text>
</comment>
<evidence type="ECO:0000313" key="7">
    <source>
        <dbReference type="Proteomes" id="UP000325438"/>
    </source>
</evidence>